<evidence type="ECO:0000313" key="1">
    <source>
        <dbReference type="EMBL" id="AEM39487.1"/>
    </source>
</evidence>
<name>G0ECB7_PYRF1</name>
<dbReference type="RefSeq" id="WP_014027164.1">
    <property type="nucleotide sequence ID" value="NC_015931.1"/>
</dbReference>
<dbReference type="AlphaFoldDB" id="G0ECB7"/>
<dbReference type="EMBL" id="CP002838">
    <property type="protein sequence ID" value="AEM39487.1"/>
    <property type="molecule type" value="Genomic_DNA"/>
</dbReference>
<protein>
    <submittedName>
        <fullName evidence="1">Dipeptidase</fullName>
    </submittedName>
</protein>
<proteinExistence type="predicted"/>
<accession>G0ECB7</accession>
<reference evidence="1 2" key="1">
    <citation type="journal article" date="2011" name="Stand. Genomic Sci.">
        <title>Complete genome sequence of the hyperthermophilic chemolithoautotroph Pyrolobus fumarii type strain (1A).</title>
        <authorList>
            <person name="Anderson I."/>
            <person name="Goker M."/>
            <person name="Nolan M."/>
            <person name="Lucas S."/>
            <person name="Hammon N."/>
            <person name="Deshpande S."/>
            <person name="Cheng J.F."/>
            <person name="Tapia R."/>
            <person name="Han C."/>
            <person name="Goodwin L."/>
            <person name="Pitluck S."/>
            <person name="Huntemann M."/>
            <person name="Liolios K."/>
            <person name="Ivanova N."/>
            <person name="Pagani I."/>
            <person name="Mavromatis K."/>
            <person name="Ovchinikova G."/>
            <person name="Pati A."/>
            <person name="Chen A."/>
            <person name="Palaniappan K."/>
            <person name="Land M."/>
            <person name="Hauser L."/>
            <person name="Brambilla E.M."/>
            <person name="Huber H."/>
            <person name="Yasawong M."/>
            <person name="Rohde M."/>
            <person name="Spring S."/>
            <person name="Abt B."/>
            <person name="Sikorski J."/>
            <person name="Wirth R."/>
            <person name="Detter J.C."/>
            <person name="Woyke T."/>
            <person name="Bristow J."/>
            <person name="Eisen J.A."/>
            <person name="Markowitz V."/>
            <person name="Hugenholtz P."/>
            <person name="Kyrpides N.C."/>
            <person name="Klenk H.P."/>
            <person name="Lapidus A."/>
        </authorList>
    </citation>
    <scope>NUCLEOTIDE SEQUENCE [LARGE SCALE GENOMIC DNA]</scope>
    <source>
        <strain evidence="2">DSM 11204 / 1A</strain>
    </source>
</reference>
<dbReference type="Proteomes" id="UP000001037">
    <property type="component" value="Chromosome"/>
</dbReference>
<dbReference type="KEGG" id="pfm:Pyrfu_1630"/>
<dbReference type="InParanoid" id="G0ECB7"/>
<dbReference type="HOGENOM" id="CLU_2505086_0_0_2"/>
<gene>
    <name evidence="1" type="ordered locus">Pyrfu_1630</name>
</gene>
<keyword evidence="2" id="KW-1185">Reference proteome</keyword>
<sequence>MVLALIGNDVEDIVDACRSVGEVFNHLAGCAAVRDVRSLVVALEVLALGSGERLVVVVRADKARVMSDLPLRVDGSISLFVLPLE</sequence>
<organism evidence="1 2">
    <name type="scientific">Pyrolobus fumarii (strain DSM 11204 / 1A)</name>
    <dbReference type="NCBI Taxonomy" id="694429"/>
    <lineage>
        <taxon>Archaea</taxon>
        <taxon>Thermoproteota</taxon>
        <taxon>Thermoprotei</taxon>
        <taxon>Desulfurococcales</taxon>
        <taxon>Pyrodictiaceae</taxon>
        <taxon>Pyrolobus</taxon>
    </lineage>
</organism>
<evidence type="ECO:0000313" key="2">
    <source>
        <dbReference type="Proteomes" id="UP000001037"/>
    </source>
</evidence>
<dbReference type="GeneID" id="11138819"/>